<dbReference type="Proteomes" id="UP000306102">
    <property type="component" value="Unassembled WGS sequence"/>
</dbReference>
<dbReference type="EMBL" id="SDRB02003775">
    <property type="protein sequence ID" value="THG16939.1"/>
    <property type="molecule type" value="Genomic_DNA"/>
</dbReference>
<protein>
    <submittedName>
        <fullName evidence="2">Uncharacterized protein</fullName>
    </submittedName>
</protein>
<feature type="region of interest" description="Disordered" evidence="1">
    <location>
        <begin position="74"/>
        <end position="120"/>
    </location>
</feature>
<evidence type="ECO:0000313" key="3">
    <source>
        <dbReference type="Proteomes" id="UP000306102"/>
    </source>
</evidence>
<keyword evidence="3" id="KW-1185">Reference proteome</keyword>
<accession>A0A4S4EK41</accession>
<feature type="compositionally biased region" description="Basic residues" evidence="1">
    <location>
        <begin position="87"/>
        <end position="96"/>
    </location>
</feature>
<gene>
    <name evidence="2" type="ORF">TEA_015744</name>
</gene>
<evidence type="ECO:0000256" key="1">
    <source>
        <dbReference type="SAM" id="MobiDB-lite"/>
    </source>
</evidence>
<evidence type="ECO:0000313" key="2">
    <source>
        <dbReference type="EMBL" id="THG16939.1"/>
    </source>
</evidence>
<name>A0A4S4EK41_CAMSN</name>
<dbReference type="AlphaFoldDB" id="A0A4S4EK41"/>
<sequence>MMSTGEEEEDDHKTGIAMDTTEVVLTWQEKMKHVDQDRNALENDLERLITWINEIENMNDKQLKEYLQNRPDSLKTVSTEKSTPIKRVQRARKPKRPGIMSTVWKFHREEGENSSTKENA</sequence>
<comment type="caution">
    <text evidence="2">The sequence shown here is derived from an EMBL/GenBank/DDBJ whole genome shotgun (WGS) entry which is preliminary data.</text>
</comment>
<reference evidence="2 3" key="1">
    <citation type="journal article" date="2018" name="Proc. Natl. Acad. Sci. U.S.A.">
        <title>Draft genome sequence of Camellia sinensis var. sinensis provides insights into the evolution of the tea genome and tea quality.</title>
        <authorList>
            <person name="Wei C."/>
            <person name="Yang H."/>
            <person name="Wang S."/>
            <person name="Zhao J."/>
            <person name="Liu C."/>
            <person name="Gao L."/>
            <person name="Xia E."/>
            <person name="Lu Y."/>
            <person name="Tai Y."/>
            <person name="She G."/>
            <person name="Sun J."/>
            <person name="Cao H."/>
            <person name="Tong W."/>
            <person name="Gao Q."/>
            <person name="Li Y."/>
            <person name="Deng W."/>
            <person name="Jiang X."/>
            <person name="Wang W."/>
            <person name="Chen Q."/>
            <person name="Zhang S."/>
            <person name="Li H."/>
            <person name="Wu J."/>
            <person name="Wang P."/>
            <person name="Li P."/>
            <person name="Shi C."/>
            <person name="Zheng F."/>
            <person name="Jian J."/>
            <person name="Huang B."/>
            <person name="Shan D."/>
            <person name="Shi M."/>
            <person name="Fang C."/>
            <person name="Yue Y."/>
            <person name="Li F."/>
            <person name="Li D."/>
            <person name="Wei S."/>
            <person name="Han B."/>
            <person name="Jiang C."/>
            <person name="Yin Y."/>
            <person name="Xia T."/>
            <person name="Zhang Z."/>
            <person name="Bennetzen J.L."/>
            <person name="Zhao S."/>
            <person name="Wan X."/>
        </authorList>
    </citation>
    <scope>NUCLEOTIDE SEQUENCE [LARGE SCALE GENOMIC DNA]</scope>
    <source>
        <strain evidence="3">cv. Shuchazao</strain>
        <tissue evidence="2">Leaf</tissue>
    </source>
</reference>
<organism evidence="2 3">
    <name type="scientific">Camellia sinensis var. sinensis</name>
    <name type="common">China tea</name>
    <dbReference type="NCBI Taxonomy" id="542762"/>
    <lineage>
        <taxon>Eukaryota</taxon>
        <taxon>Viridiplantae</taxon>
        <taxon>Streptophyta</taxon>
        <taxon>Embryophyta</taxon>
        <taxon>Tracheophyta</taxon>
        <taxon>Spermatophyta</taxon>
        <taxon>Magnoliopsida</taxon>
        <taxon>eudicotyledons</taxon>
        <taxon>Gunneridae</taxon>
        <taxon>Pentapetalae</taxon>
        <taxon>asterids</taxon>
        <taxon>Ericales</taxon>
        <taxon>Theaceae</taxon>
        <taxon>Camellia</taxon>
    </lineage>
</organism>
<proteinExistence type="predicted"/>